<organism evidence="2 3">
    <name type="scientific">Zea mays</name>
    <name type="common">Maize</name>
    <dbReference type="NCBI Taxonomy" id="4577"/>
    <lineage>
        <taxon>Eukaryota</taxon>
        <taxon>Viridiplantae</taxon>
        <taxon>Streptophyta</taxon>
        <taxon>Embryophyta</taxon>
        <taxon>Tracheophyta</taxon>
        <taxon>Spermatophyta</taxon>
        <taxon>Magnoliopsida</taxon>
        <taxon>Liliopsida</taxon>
        <taxon>Poales</taxon>
        <taxon>Poaceae</taxon>
        <taxon>PACMAD clade</taxon>
        <taxon>Panicoideae</taxon>
        <taxon>Andropogonodae</taxon>
        <taxon>Andropogoneae</taxon>
        <taxon>Tripsacinae</taxon>
        <taxon>Zea</taxon>
    </lineage>
</organism>
<reference evidence="3" key="1">
    <citation type="submission" date="2015-12" db="EMBL/GenBank/DDBJ databases">
        <title>Update maize B73 reference genome by single molecule sequencing technologies.</title>
        <authorList>
            <consortium name="Maize Genome Sequencing Project"/>
            <person name="Ware D."/>
        </authorList>
    </citation>
    <scope>NUCLEOTIDE SEQUENCE [LARGE SCALE GENOMIC DNA]</scope>
    <source>
        <strain evidence="3">cv. B73</strain>
    </source>
</reference>
<reference evidence="2" key="3">
    <citation type="submission" date="2021-05" db="UniProtKB">
        <authorList>
            <consortium name="EnsemblPlants"/>
        </authorList>
    </citation>
    <scope>IDENTIFICATION</scope>
    <source>
        <strain evidence="2">cv. B73</strain>
    </source>
</reference>
<evidence type="ECO:0000313" key="3">
    <source>
        <dbReference type="Proteomes" id="UP000007305"/>
    </source>
</evidence>
<evidence type="ECO:0000256" key="1">
    <source>
        <dbReference type="SAM" id="MobiDB-lite"/>
    </source>
</evidence>
<proteinExistence type="predicted"/>
<dbReference type="InParanoid" id="A0A804QBB6"/>
<sequence length="211" mass="21695">MATAAARTQGHVLGAVSGVWPSAGSVAKGEGRRRRGGPGRDGESGRVDLGSDDRRERAQPSTSEEKPRFCEGRVLSALTVIAHRPPNRDLSGGHATHAVQLASSRGLCGCFMCNILAAAGGPVAQSPAGRRIKTSSTRPAVRSGTRGGAPLSLPLLPPVQASVAPGSTAIIVTSDVRLAILKGFVVVDPLATMRPPTMPTARAATWTQPSL</sequence>
<feature type="region of interest" description="Disordered" evidence="1">
    <location>
        <begin position="1"/>
        <end position="68"/>
    </location>
</feature>
<reference evidence="2" key="2">
    <citation type="submission" date="2019-07" db="EMBL/GenBank/DDBJ databases">
        <authorList>
            <person name="Seetharam A."/>
            <person name="Woodhouse M."/>
            <person name="Cannon E."/>
        </authorList>
    </citation>
    <scope>NUCLEOTIDE SEQUENCE [LARGE SCALE GENOMIC DNA]</scope>
    <source>
        <strain evidence="2">cv. B73</strain>
    </source>
</reference>
<protein>
    <submittedName>
        <fullName evidence="2">Uncharacterized protein</fullName>
    </submittedName>
</protein>
<dbReference type="Gramene" id="Zm00001eb316060_T001">
    <property type="protein sequence ID" value="Zm00001eb316060_P001"/>
    <property type="gene ID" value="Zm00001eb316060"/>
</dbReference>
<accession>A0A804QBB6</accession>
<evidence type="ECO:0000313" key="2">
    <source>
        <dbReference type="EnsemblPlants" id="Zm00001eb316060_P001"/>
    </source>
</evidence>
<feature type="compositionally biased region" description="Basic and acidic residues" evidence="1">
    <location>
        <begin position="38"/>
        <end position="68"/>
    </location>
</feature>
<dbReference type="EnsemblPlants" id="Zm00001eb316060_T001">
    <property type="protein sequence ID" value="Zm00001eb316060_P001"/>
    <property type="gene ID" value="Zm00001eb316060"/>
</dbReference>
<feature type="region of interest" description="Disordered" evidence="1">
    <location>
        <begin position="128"/>
        <end position="149"/>
    </location>
</feature>
<name>A0A804QBB6_MAIZE</name>
<dbReference type="Proteomes" id="UP000007305">
    <property type="component" value="Chromosome 7"/>
</dbReference>
<dbReference type="AlphaFoldDB" id="A0A804QBB6"/>
<keyword evidence="3" id="KW-1185">Reference proteome</keyword>